<keyword evidence="3 7" id="KW-0812">Transmembrane</keyword>
<feature type="transmembrane region" description="Helical" evidence="7">
    <location>
        <begin position="135"/>
        <end position="156"/>
    </location>
</feature>
<evidence type="ECO:0000256" key="1">
    <source>
        <dbReference type="ARBA" id="ARBA00004141"/>
    </source>
</evidence>
<feature type="transmembrane region" description="Helical" evidence="7">
    <location>
        <begin position="168"/>
        <end position="190"/>
    </location>
</feature>
<dbReference type="GO" id="GO:0016020">
    <property type="term" value="C:membrane"/>
    <property type="evidence" value="ECO:0007669"/>
    <property type="project" value="UniProtKB-SubCell"/>
</dbReference>
<protein>
    <submittedName>
        <fullName evidence="9">Major facilitator superfamily domain-containing protein</fullName>
    </submittedName>
</protein>
<feature type="transmembrane region" description="Helical" evidence="7">
    <location>
        <begin position="458"/>
        <end position="479"/>
    </location>
</feature>
<name>A0A5C3QIE2_9AGAR</name>
<reference evidence="9 10" key="1">
    <citation type="journal article" date="2019" name="Nat. Ecol. Evol.">
        <title>Megaphylogeny resolves global patterns of mushroom evolution.</title>
        <authorList>
            <person name="Varga T."/>
            <person name="Krizsan K."/>
            <person name="Foldi C."/>
            <person name="Dima B."/>
            <person name="Sanchez-Garcia M."/>
            <person name="Sanchez-Ramirez S."/>
            <person name="Szollosi G.J."/>
            <person name="Szarkandi J.G."/>
            <person name="Papp V."/>
            <person name="Albert L."/>
            <person name="Andreopoulos W."/>
            <person name="Angelini C."/>
            <person name="Antonin V."/>
            <person name="Barry K.W."/>
            <person name="Bougher N.L."/>
            <person name="Buchanan P."/>
            <person name="Buyck B."/>
            <person name="Bense V."/>
            <person name="Catcheside P."/>
            <person name="Chovatia M."/>
            <person name="Cooper J."/>
            <person name="Damon W."/>
            <person name="Desjardin D."/>
            <person name="Finy P."/>
            <person name="Geml J."/>
            <person name="Haridas S."/>
            <person name="Hughes K."/>
            <person name="Justo A."/>
            <person name="Karasinski D."/>
            <person name="Kautmanova I."/>
            <person name="Kiss B."/>
            <person name="Kocsube S."/>
            <person name="Kotiranta H."/>
            <person name="LaButti K.M."/>
            <person name="Lechner B.E."/>
            <person name="Liimatainen K."/>
            <person name="Lipzen A."/>
            <person name="Lukacs Z."/>
            <person name="Mihaltcheva S."/>
            <person name="Morgado L.N."/>
            <person name="Niskanen T."/>
            <person name="Noordeloos M.E."/>
            <person name="Ohm R.A."/>
            <person name="Ortiz-Santana B."/>
            <person name="Ovrebo C."/>
            <person name="Racz N."/>
            <person name="Riley R."/>
            <person name="Savchenko A."/>
            <person name="Shiryaev A."/>
            <person name="Soop K."/>
            <person name="Spirin V."/>
            <person name="Szebenyi C."/>
            <person name="Tomsovsky M."/>
            <person name="Tulloss R.E."/>
            <person name="Uehling J."/>
            <person name="Grigoriev I.V."/>
            <person name="Vagvolgyi C."/>
            <person name="Papp T."/>
            <person name="Martin F.M."/>
            <person name="Miettinen O."/>
            <person name="Hibbett D.S."/>
            <person name="Nagy L.G."/>
        </authorList>
    </citation>
    <scope>NUCLEOTIDE SEQUENCE [LARGE SCALE GENOMIC DNA]</scope>
    <source>
        <strain evidence="9 10">CBS 309.79</strain>
    </source>
</reference>
<dbReference type="Pfam" id="PF07690">
    <property type="entry name" value="MFS_1"/>
    <property type="match status" value="1"/>
</dbReference>
<evidence type="ECO:0000256" key="7">
    <source>
        <dbReference type="SAM" id="Phobius"/>
    </source>
</evidence>
<keyword evidence="2" id="KW-0813">Transport</keyword>
<comment type="subcellular location">
    <subcellularLocation>
        <location evidence="1">Membrane</location>
        <topology evidence="1">Multi-pass membrane protein</topology>
    </subcellularLocation>
</comment>
<dbReference type="SUPFAM" id="SSF103473">
    <property type="entry name" value="MFS general substrate transporter"/>
    <property type="match status" value="1"/>
</dbReference>
<feature type="transmembrane region" description="Helical" evidence="7">
    <location>
        <begin position="202"/>
        <end position="223"/>
    </location>
</feature>
<evidence type="ECO:0000313" key="10">
    <source>
        <dbReference type="Proteomes" id="UP000305067"/>
    </source>
</evidence>
<evidence type="ECO:0000256" key="3">
    <source>
        <dbReference type="ARBA" id="ARBA00022692"/>
    </source>
</evidence>
<keyword evidence="10" id="KW-1185">Reference proteome</keyword>
<keyword evidence="5 7" id="KW-0472">Membrane</keyword>
<feature type="transmembrane region" description="Helical" evidence="7">
    <location>
        <begin position="375"/>
        <end position="392"/>
    </location>
</feature>
<dbReference type="OrthoDB" id="3639251at2759"/>
<dbReference type="InterPro" id="IPR011701">
    <property type="entry name" value="MFS"/>
</dbReference>
<dbReference type="FunFam" id="1.20.1250.20:FF:000018">
    <property type="entry name" value="MFS transporter permease"/>
    <property type="match status" value="1"/>
</dbReference>
<feature type="transmembrane region" description="Helical" evidence="7">
    <location>
        <begin position="265"/>
        <end position="287"/>
    </location>
</feature>
<feature type="transmembrane region" description="Helical" evidence="7">
    <location>
        <begin position="335"/>
        <end position="355"/>
    </location>
</feature>
<evidence type="ECO:0000256" key="2">
    <source>
        <dbReference type="ARBA" id="ARBA00022448"/>
    </source>
</evidence>
<feature type="transmembrane region" description="Helical" evidence="7">
    <location>
        <begin position="426"/>
        <end position="446"/>
    </location>
</feature>
<gene>
    <name evidence="9" type="ORF">BDV98DRAFT_567844</name>
</gene>
<sequence length="537" mass="59225">MGLLDQSTPTTATKQGDTLDTNPNLNTQDETHSHRSSELNEKHANDRIEMVDDHGELVKEKNGSSNGHTFGKQPLVSEQHPIDWQKELDAQAFEKRTIRKVDWRMLPLLGVLYSISLIDRTNIGLARVAGMGEDLALNVGSRYSICLVVYFIPYILLQLPGNLLLRTLGVRVWIAICIIGWGAAQLGMGFVKTWGELAVCRAILGLFEAGYFPAMSFVITTWYKRHEVHTRLAAFYLSSIFVSSFSPILAYGLSMLDGKGGLAGWSWIFVIEGILTLLLGILAFFYVPDFPDQNRFLTPEQTALVLRRVEEDRGDSVPDKLTARKVARHVGDWTVWAYGLMFMASTMPAYAISIFSSQILRAMGFSVKDSLLLSAPPWAWATLQAGLISYWSDRTRMRAVFIVVQSLCTVVGLLMTLYAGGNAAKYAGLFLGTAGSAGCIPSVLAYSANNVVSHSKRAVSTAIIVAFGGVGGIFATTAFREQDYPSYAPGMWATIGCQLLMVLLAAVLTVVYWRRNRAADRVPGVWLEGMEGFRYTL</sequence>
<feature type="region of interest" description="Disordered" evidence="6">
    <location>
        <begin position="1"/>
        <end position="45"/>
    </location>
</feature>
<dbReference type="FunFam" id="1.20.1250.20:FF:000013">
    <property type="entry name" value="MFS general substrate transporter"/>
    <property type="match status" value="1"/>
</dbReference>
<dbReference type="InterPro" id="IPR036259">
    <property type="entry name" value="MFS_trans_sf"/>
</dbReference>
<feature type="transmembrane region" description="Helical" evidence="7">
    <location>
        <begin position="235"/>
        <end position="253"/>
    </location>
</feature>
<dbReference type="PANTHER" id="PTHR43791:SF3">
    <property type="entry name" value="MAJOR FACILITATOR SUPERFAMILY (MFS) PROFILE DOMAIN-CONTAINING PROTEIN"/>
    <property type="match status" value="1"/>
</dbReference>
<accession>A0A5C3QIE2</accession>
<dbReference type="Gene3D" id="1.20.1250.20">
    <property type="entry name" value="MFS general substrate transporter like domains"/>
    <property type="match status" value="2"/>
</dbReference>
<feature type="transmembrane region" description="Helical" evidence="7">
    <location>
        <begin position="105"/>
        <end position="123"/>
    </location>
</feature>
<feature type="transmembrane region" description="Helical" evidence="7">
    <location>
        <begin position="491"/>
        <end position="513"/>
    </location>
</feature>
<dbReference type="Proteomes" id="UP000305067">
    <property type="component" value="Unassembled WGS sequence"/>
</dbReference>
<organism evidence="9 10">
    <name type="scientific">Pterulicium gracile</name>
    <dbReference type="NCBI Taxonomy" id="1884261"/>
    <lineage>
        <taxon>Eukaryota</taxon>
        <taxon>Fungi</taxon>
        <taxon>Dikarya</taxon>
        <taxon>Basidiomycota</taxon>
        <taxon>Agaricomycotina</taxon>
        <taxon>Agaricomycetes</taxon>
        <taxon>Agaricomycetidae</taxon>
        <taxon>Agaricales</taxon>
        <taxon>Pleurotineae</taxon>
        <taxon>Pterulaceae</taxon>
        <taxon>Pterulicium</taxon>
    </lineage>
</organism>
<dbReference type="STRING" id="1884261.A0A5C3QIE2"/>
<dbReference type="EMBL" id="ML178825">
    <property type="protein sequence ID" value="TFL01287.1"/>
    <property type="molecule type" value="Genomic_DNA"/>
</dbReference>
<dbReference type="PANTHER" id="PTHR43791">
    <property type="entry name" value="PERMEASE-RELATED"/>
    <property type="match status" value="1"/>
</dbReference>
<evidence type="ECO:0000256" key="6">
    <source>
        <dbReference type="SAM" id="MobiDB-lite"/>
    </source>
</evidence>
<feature type="transmembrane region" description="Helical" evidence="7">
    <location>
        <begin position="399"/>
        <end position="420"/>
    </location>
</feature>
<dbReference type="AlphaFoldDB" id="A0A5C3QIE2"/>
<evidence type="ECO:0000256" key="5">
    <source>
        <dbReference type="ARBA" id="ARBA00023136"/>
    </source>
</evidence>
<feature type="domain" description="Major facilitator superfamily (MFS) profile" evidence="8">
    <location>
        <begin position="105"/>
        <end position="517"/>
    </location>
</feature>
<feature type="compositionally biased region" description="Basic and acidic residues" evidence="6">
    <location>
        <begin position="29"/>
        <end position="45"/>
    </location>
</feature>
<evidence type="ECO:0000313" key="9">
    <source>
        <dbReference type="EMBL" id="TFL01287.1"/>
    </source>
</evidence>
<evidence type="ECO:0000259" key="8">
    <source>
        <dbReference type="PROSITE" id="PS50850"/>
    </source>
</evidence>
<proteinExistence type="predicted"/>
<dbReference type="GO" id="GO:0022857">
    <property type="term" value="F:transmembrane transporter activity"/>
    <property type="evidence" value="ECO:0007669"/>
    <property type="project" value="InterPro"/>
</dbReference>
<feature type="compositionally biased region" description="Polar residues" evidence="6">
    <location>
        <begin position="1"/>
        <end position="28"/>
    </location>
</feature>
<keyword evidence="4 7" id="KW-1133">Transmembrane helix</keyword>
<evidence type="ECO:0000256" key="4">
    <source>
        <dbReference type="ARBA" id="ARBA00022989"/>
    </source>
</evidence>
<dbReference type="InterPro" id="IPR020846">
    <property type="entry name" value="MFS_dom"/>
</dbReference>
<dbReference type="PROSITE" id="PS50850">
    <property type="entry name" value="MFS"/>
    <property type="match status" value="1"/>
</dbReference>